<gene>
    <name evidence="1" type="ORF">TWF481_004916</name>
</gene>
<dbReference type="PANTHER" id="PTHR34846:SF11">
    <property type="entry name" value="4-CARBOXYMUCONOLACTONE DECARBOXYLASE FAMILY PROTEIN (AFU_ORTHOLOGUE AFUA_6G11590)"/>
    <property type="match status" value="1"/>
</dbReference>
<sequence>MAERFPPIVPESLSAPQKAIHDRLSSTIVPYFQNIFTVHDPKSGALVGPYAQFLYLPESVTNGYLAVGLALAEIPDFPIRCREVAILAIGEHYGAPFELYSHVRVARKVGFSDIQIQDMLEGRPPSGATEQEAVSWEVARALVGAGGTVPKGPLPQELWDRAENALGKVGAATLVHYSGYYAYTSVILNGTATPVPEGESIWPIPE</sequence>
<accession>A0AAV9WLC2</accession>
<dbReference type="EMBL" id="JAVHJL010000002">
    <property type="protein sequence ID" value="KAK6510200.1"/>
    <property type="molecule type" value="Genomic_DNA"/>
</dbReference>
<reference evidence="1 2" key="1">
    <citation type="submission" date="2023-08" db="EMBL/GenBank/DDBJ databases">
        <authorList>
            <person name="Palmer J.M."/>
        </authorList>
    </citation>
    <scope>NUCLEOTIDE SEQUENCE [LARGE SCALE GENOMIC DNA]</scope>
    <source>
        <strain evidence="1 2">TWF481</strain>
    </source>
</reference>
<dbReference type="SUPFAM" id="SSF69118">
    <property type="entry name" value="AhpD-like"/>
    <property type="match status" value="1"/>
</dbReference>
<organism evidence="1 2">
    <name type="scientific">Arthrobotrys musiformis</name>
    <dbReference type="NCBI Taxonomy" id="47236"/>
    <lineage>
        <taxon>Eukaryota</taxon>
        <taxon>Fungi</taxon>
        <taxon>Dikarya</taxon>
        <taxon>Ascomycota</taxon>
        <taxon>Pezizomycotina</taxon>
        <taxon>Orbiliomycetes</taxon>
        <taxon>Orbiliales</taxon>
        <taxon>Orbiliaceae</taxon>
        <taxon>Arthrobotrys</taxon>
    </lineage>
</organism>
<evidence type="ECO:0000313" key="1">
    <source>
        <dbReference type="EMBL" id="KAK6510200.1"/>
    </source>
</evidence>
<proteinExistence type="predicted"/>
<name>A0AAV9WLC2_9PEZI</name>
<dbReference type="Gene3D" id="1.20.1290.10">
    <property type="entry name" value="AhpD-like"/>
    <property type="match status" value="1"/>
</dbReference>
<keyword evidence="2" id="KW-1185">Reference proteome</keyword>
<dbReference type="Proteomes" id="UP001370758">
    <property type="component" value="Unassembled WGS sequence"/>
</dbReference>
<dbReference type="AlphaFoldDB" id="A0AAV9WLC2"/>
<dbReference type="PANTHER" id="PTHR34846">
    <property type="entry name" value="4-CARBOXYMUCONOLACTONE DECARBOXYLASE FAMILY PROTEIN (AFU_ORTHOLOGUE AFUA_6G11590)"/>
    <property type="match status" value="1"/>
</dbReference>
<dbReference type="InterPro" id="IPR029032">
    <property type="entry name" value="AhpD-like"/>
</dbReference>
<evidence type="ECO:0008006" key="3">
    <source>
        <dbReference type="Google" id="ProtNLM"/>
    </source>
</evidence>
<evidence type="ECO:0000313" key="2">
    <source>
        <dbReference type="Proteomes" id="UP001370758"/>
    </source>
</evidence>
<comment type="caution">
    <text evidence="1">The sequence shown here is derived from an EMBL/GenBank/DDBJ whole genome shotgun (WGS) entry which is preliminary data.</text>
</comment>
<protein>
    <recommendedName>
        <fullName evidence="3">Carboxymuconolactone decarboxylase-like domain-containing protein</fullName>
    </recommendedName>
</protein>